<keyword evidence="2" id="KW-0808">Transferase</keyword>
<gene>
    <name evidence="3" type="primary">rfaQ</name>
    <name evidence="3" type="ORF">V6E02_04195</name>
</gene>
<dbReference type="InterPro" id="IPR051199">
    <property type="entry name" value="LPS_LOS_Heptosyltrfase"/>
</dbReference>
<comment type="caution">
    <text evidence="3">The sequence shown here is derived from an EMBL/GenBank/DDBJ whole genome shotgun (WGS) entry which is preliminary data.</text>
</comment>
<organism evidence="3 4">
    <name type="scientific">Thiobacter aerophilum</name>
    <dbReference type="NCBI Taxonomy" id="3121275"/>
    <lineage>
        <taxon>Bacteria</taxon>
        <taxon>Pseudomonadati</taxon>
        <taxon>Pseudomonadota</taxon>
        <taxon>Betaproteobacteria</taxon>
        <taxon>Burkholderiales</taxon>
        <taxon>Thiobacteraceae</taxon>
        <taxon>Thiobacter</taxon>
    </lineage>
</organism>
<evidence type="ECO:0000313" key="4">
    <source>
        <dbReference type="Proteomes" id="UP001482231"/>
    </source>
</evidence>
<evidence type="ECO:0000256" key="2">
    <source>
        <dbReference type="ARBA" id="ARBA00022679"/>
    </source>
</evidence>
<dbReference type="InterPro" id="IPR011916">
    <property type="entry name" value="LipoPS_heptosylTferase-III"/>
</dbReference>
<dbReference type="Gene3D" id="3.40.50.2000">
    <property type="entry name" value="Glycogen Phosphorylase B"/>
    <property type="match status" value="2"/>
</dbReference>
<dbReference type="Proteomes" id="UP001482231">
    <property type="component" value="Unassembled WGS sequence"/>
</dbReference>
<dbReference type="CDD" id="cd03789">
    <property type="entry name" value="GT9_LPS_heptosyltransferase"/>
    <property type="match status" value="1"/>
</dbReference>
<dbReference type="PANTHER" id="PTHR30160">
    <property type="entry name" value="TETRAACYLDISACCHARIDE 4'-KINASE-RELATED"/>
    <property type="match status" value="1"/>
</dbReference>
<dbReference type="NCBIfam" id="TIGR02201">
    <property type="entry name" value="heptsyl_trn_III"/>
    <property type="match status" value="1"/>
</dbReference>
<keyword evidence="4" id="KW-1185">Reference proteome</keyword>
<dbReference type="RefSeq" id="WP_347307445.1">
    <property type="nucleotide sequence ID" value="NZ_JBAJEX010000002.1"/>
</dbReference>
<keyword evidence="1" id="KW-0328">Glycosyltransferase</keyword>
<dbReference type="EMBL" id="JBAJEX010000002">
    <property type="protein sequence ID" value="MEO1766408.1"/>
    <property type="molecule type" value="Genomic_DNA"/>
</dbReference>
<evidence type="ECO:0000256" key="1">
    <source>
        <dbReference type="ARBA" id="ARBA00022676"/>
    </source>
</evidence>
<name>A0ABV0EF97_9BURK</name>
<evidence type="ECO:0000313" key="3">
    <source>
        <dbReference type="EMBL" id="MEO1766408.1"/>
    </source>
</evidence>
<dbReference type="SUPFAM" id="SSF53756">
    <property type="entry name" value="UDP-Glycosyltransferase/glycogen phosphorylase"/>
    <property type="match status" value="1"/>
</dbReference>
<reference evidence="3 4" key="1">
    <citation type="submission" date="2024-02" db="EMBL/GenBank/DDBJ databases">
        <title>New thermophilic sulfur-oxidizing bacteria from a hot springs of the Uzon caldera (Kamchatka, Russia).</title>
        <authorList>
            <person name="Dukat A.M."/>
            <person name="Elcheninov A.G."/>
            <person name="Frolov E.N."/>
        </authorList>
    </citation>
    <scope>NUCLEOTIDE SEQUENCE [LARGE SCALE GENOMIC DNA]</scope>
    <source>
        <strain evidence="3 4">AK1</strain>
    </source>
</reference>
<accession>A0ABV0EF97</accession>
<sequence>MAVPVLPSFLPLPDDAIDLERLRRVLVIKLRHLGDVLLTSPVFSVLARRAPHLELDALVYRDCAVMLEGHPAITHIHTIDKRWKTLPPATRLRAEWSLLKALKARRYDLVIHLTEHPRGAWLARLTGARYGVARQRPGRFWRGSFSHLYPWLAGNRRHTVELHLDALRRIGIQPQPHERGLTFVPGAEAEAAVDALLAAHGLTRGGFLVFHPGSRWWFKTWPAGQAAQLVDGLAARGWPVVLTAAPEPAERAFLAQVRALSAAPVVDLGGHLGLKELGALIGRARLFIGMDSAPMHLSAAMGTPTVALFGPSGEREWGPWGVPSRILTSAHSCRPCGQDGCGSGKVSECLLSIEPQLVLEAVEELVCCGDG</sequence>
<dbReference type="InterPro" id="IPR002201">
    <property type="entry name" value="Glyco_trans_9"/>
</dbReference>
<proteinExistence type="predicted"/>
<dbReference type="PANTHER" id="PTHR30160:SF1">
    <property type="entry name" value="LIPOPOLYSACCHARIDE 1,2-N-ACETYLGLUCOSAMINETRANSFERASE-RELATED"/>
    <property type="match status" value="1"/>
</dbReference>
<protein>
    <submittedName>
        <fullName evidence="3">Lipopolysaccharide heptosyltransferase III</fullName>
    </submittedName>
</protein>
<dbReference type="Pfam" id="PF01075">
    <property type="entry name" value="Glyco_transf_9"/>
    <property type="match status" value="1"/>
</dbReference>